<accession>A0A078B9B3</accession>
<proteinExistence type="predicted"/>
<evidence type="ECO:0000256" key="1">
    <source>
        <dbReference type="SAM" id="Phobius"/>
    </source>
</evidence>
<sequence>METDIVSCPRLTCSENLGDGVCFMHSATNPVEWIKLASCPSGQICDATADYAWYDVFKQSIEQANELGKSSTWKKLTKSRCDSSAKFRQNLLPGRYCQSNYECSSFNCTDNICKSQASGTSCSYHDQCDSGLACIASKSFPFVTTCNSYKKQGEQCETTHDCDLKTVCWYVSREDFQTRTKKCMAKYQLPIGGTFGWAPVNYDTVKDILWNGQVCSTGFAIPFYENSTVTRPLGMCVNITKVVSDQGTYNNPISDVPKCLAANKGSYCNYFYNSVDSFKTRCYCAADGSLGYCPLPNFQAMRNFTAFDVFIQGNSTNCHTKDRDNLKAHFECGIGDGTVLRQYTNARILKENWNFAQSSKVLSCLQNYMPSSYTNLQYSTGIIIQLFAFALGSLCFGINLI</sequence>
<evidence type="ECO:0000313" key="3">
    <source>
        <dbReference type="Proteomes" id="UP000039865"/>
    </source>
</evidence>
<keyword evidence="1" id="KW-1133">Transmembrane helix</keyword>
<dbReference type="OrthoDB" id="318551at2759"/>
<feature type="transmembrane region" description="Helical" evidence="1">
    <location>
        <begin position="378"/>
        <end position="400"/>
    </location>
</feature>
<protein>
    <recommendedName>
        <fullName evidence="4">Dickkopf N-terminal cysteine-rich domain-containing protein</fullName>
    </recommendedName>
</protein>
<keyword evidence="1" id="KW-0812">Transmembrane</keyword>
<keyword evidence="3" id="KW-1185">Reference proteome</keyword>
<evidence type="ECO:0000313" key="2">
    <source>
        <dbReference type="EMBL" id="CDW90974.1"/>
    </source>
</evidence>
<name>A0A078B9B3_STYLE</name>
<keyword evidence="1" id="KW-0472">Membrane</keyword>
<dbReference type="EMBL" id="CCKQ01018969">
    <property type="protein sequence ID" value="CDW90974.1"/>
    <property type="molecule type" value="Genomic_DNA"/>
</dbReference>
<organism evidence="2 3">
    <name type="scientific">Stylonychia lemnae</name>
    <name type="common">Ciliate</name>
    <dbReference type="NCBI Taxonomy" id="5949"/>
    <lineage>
        <taxon>Eukaryota</taxon>
        <taxon>Sar</taxon>
        <taxon>Alveolata</taxon>
        <taxon>Ciliophora</taxon>
        <taxon>Intramacronucleata</taxon>
        <taxon>Spirotrichea</taxon>
        <taxon>Stichotrichia</taxon>
        <taxon>Sporadotrichida</taxon>
        <taxon>Oxytrichidae</taxon>
        <taxon>Stylonychinae</taxon>
        <taxon>Stylonychia</taxon>
    </lineage>
</organism>
<evidence type="ECO:0008006" key="4">
    <source>
        <dbReference type="Google" id="ProtNLM"/>
    </source>
</evidence>
<dbReference type="AlphaFoldDB" id="A0A078B9B3"/>
<gene>
    <name evidence="2" type="primary">Contig3598.g3838</name>
    <name evidence="2" type="ORF">STYLEM_20122</name>
</gene>
<reference evidence="2 3" key="1">
    <citation type="submission" date="2014-06" db="EMBL/GenBank/DDBJ databases">
        <authorList>
            <person name="Swart Estienne"/>
        </authorList>
    </citation>
    <scope>NUCLEOTIDE SEQUENCE [LARGE SCALE GENOMIC DNA]</scope>
    <source>
        <strain evidence="2 3">130c</strain>
    </source>
</reference>
<dbReference type="InParanoid" id="A0A078B9B3"/>
<dbReference type="Proteomes" id="UP000039865">
    <property type="component" value="Unassembled WGS sequence"/>
</dbReference>